<gene>
    <name evidence="1" type="ORF">LOK49_LG09G00427</name>
</gene>
<keyword evidence="2" id="KW-1185">Reference proteome</keyword>
<dbReference type="Proteomes" id="UP001060215">
    <property type="component" value="Chromosome 8"/>
</dbReference>
<proteinExistence type="predicted"/>
<sequence>MGSTKGSDRLWHRDPFDLFHNLADVHFAADSGNPTYTYSKLLIIFLCDLCVY</sequence>
<evidence type="ECO:0000313" key="2">
    <source>
        <dbReference type="Proteomes" id="UP001060215"/>
    </source>
</evidence>
<evidence type="ECO:0000313" key="1">
    <source>
        <dbReference type="EMBL" id="KAI7999955.1"/>
    </source>
</evidence>
<comment type="caution">
    <text evidence="1">The sequence shown here is derived from an EMBL/GenBank/DDBJ whole genome shotgun (WGS) entry which is preliminary data.</text>
</comment>
<reference evidence="1 2" key="1">
    <citation type="journal article" date="2022" name="Plant J.">
        <title>Chromosome-level genome of Camellia lanceoleosa provides a valuable resource for understanding genome evolution and self-incompatibility.</title>
        <authorList>
            <person name="Gong W."/>
            <person name="Xiao S."/>
            <person name="Wang L."/>
            <person name="Liao Z."/>
            <person name="Chang Y."/>
            <person name="Mo W."/>
            <person name="Hu G."/>
            <person name="Li W."/>
            <person name="Zhao G."/>
            <person name="Zhu H."/>
            <person name="Hu X."/>
            <person name="Ji K."/>
            <person name="Xiang X."/>
            <person name="Song Q."/>
            <person name="Yuan D."/>
            <person name="Jin S."/>
            <person name="Zhang L."/>
        </authorList>
    </citation>
    <scope>NUCLEOTIDE SEQUENCE [LARGE SCALE GENOMIC DNA]</scope>
    <source>
        <strain evidence="1">SQ_2022a</strain>
    </source>
</reference>
<dbReference type="EMBL" id="CM045765">
    <property type="protein sequence ID" value="KAI7999955.1"/>
    <property type="molecule type" value="Genomic_DNA"/>
</dbReference>
<protein>
    <submittedName>
        <fullName evidence="1">Uncharacterized protein</fullName>
    </submittedName>
</protein>
<organism evidence="1 2">
    <name type="scientific">Camellia lanceoleosa</name>
    <dbReference type="NCBI Taxonomy" id="1840588"/>
    <lineage>
        <taxon>Eukaryota</taxon>
        <taxon>Viridiplantae</taxon>
        <taxon>Streptophyta</taxon>
        <taxon>Embryophyta</taxon>
        <taxon>Tracheophyta</taxon>
        <taxon>Spermatophyta</taxon>
        <taxon>Magnoliopsida</taxon>
        <taxon>eudicotyledons</taxon>
        <taxon>Gunneridae</taxon>
        <taxon>Pentapetalae</taxon>
        <taxon>asterids</taxon>
        <taxon>Ericales</taxon>
        <taxon>Theaceae</taxon>
        <taxon>Camellia</taxon>
    </lineage>
</organism>
<name>A0ACC0GIF8_9ERIC</name>
<accession>A0ACC0GIF8</accession>